<feature type="transmembrane region" description="Helical" evidence="1">
    <location>
        <begin position="61"/>
        <end position="85"/>
    </location>
</feature>
<dbReference type="Proteomes" id="UP000006765">
    <property type="component" value="Unassembled WGS sequence"/>
</dbReference>
<feature type="transmembrane region" description="Helical" evidence="1">
    <location>
        <begin position="33"/>
        <end position="54"/>
    </location>
</feature>
<name>K2H905_9RHOB</name>
<keyword evidence="1" id="KW-0812">Transmembrane</keyword>
<evidence type="ECO:0000313" key="3">
    <source>
        <dbReference type="Proteomes" id="UP000006765"/>
    </source>
</evidence>
<gene>
    <name evidence="2" type="ORF">OCGS_2039</name>
</gene>
<dbReference type="AlphaFoldDB" id="K2H905"/>
<evidence type="ECO:0000313" key="2">
    <source>
        <dbReference type="EMBL" id="EKE44058.1"/>
    </source>
</evidence>
<comment type="caution">
    <text evidence="2">The sequence shown here is derived from an EMBL/GenBank/DDBJ whole genome shotgun (WGS) entry which is preliminary data.</text>
</comment>
<keyword evidence="1" id="KW-1133">Transmembrane helix</keyword>
<keyword evidence="3" id="KW-1185">Reference proteome</keyword>
<protein>
    <submittedName>
        <fullName evidence="2">Tellurite resistance protein</fullName>
    </submittedName>
</protein>
<dbReference type="NCBIfam" id="NF033773">
    <property type="entry name" value="tellur_TrgA"/>
    <property type="match status" value="1"/>
</dbReference>
<dbReference type="STRING" id="1231392.OCGS_2039"/>
<reference evidence="2 3" key="1">
    <citation type="journal article" date="2012" name="J. Bacteriol.">
        <title>Draft Genome Sequence of Oceaniovalibus guishaninsula JLT2003T.</title>
        <authorList>
            <person name="Tang K."/>
            <person name="Liu K."/>
            <person name="Jiao N."/>
        </authorList>
    </citation>
    <scope>NUCLEOTIDE SEQUENCE [LARGE SCALE GENOMIC DNA]</scope>
    <source>
        <strain evidence="2 3">JLT2003</strain>
    </source>
</reference>
<dbReference type="InterPro" id="IPR047784">
    <property type="entry name" value="TrgA"/>
</dbReference>
<feature type="transmembrane region" description="Helical" evidence="1">
    <location>
        <begin position="118"/>
        <end position="142"/>
    </location>
</feature>
<evidence type="ECO:0000256" key="1">
    <source>
        <dbReference type="SAM" id="Phobius"/>
    </source>
</evidence>
<organism evidence="2 3">
    <name type="scientific">Oceaniovalibus guishaninsula JLT2003</name>
    <dbReference type="NCBI Taxonomy" id="1231392"/>
    <lineage>
        <taxon>Bacteria</taxon>
        <taxon>Pseudomonadati</taxon>
        <taxon>Pseudomonadota</taxon>
        <taxon>Alphaproteobacteria</taxon>
        <taxon>Rhodobacterales</taxon>
        <taxon>Roseobacteraceae</taxon>
        <taxon>Oceaniovalibus</taxon>
    </lineage>
</organism>
<proteinExistence type="predicted"/>
<dbReference type="RefSeq" id="WP_007427191.1">
    <property type="nucleotide sequence ID" value="NZ_AMGO01000046.1"/>
</dbReference>
<sequence length="147" mass="14693">MYPTAAKLTGAVSLAALAWLVSGIVRHDLPPAMPSGMLAPVNAAVGFVAGWRVVGPGAGRGYGAAIGAAATGGAVTLIVCLLIWASHTALGRSLDGFYDGPVEAIEAAMGLAADHARVLWPGAAIPVLLGGCAIVGLVVEWVSRRAN</sequence>
<accession>K2H905</accession>
<keyword evidence="1" id="KW-0472">Membrane</keyword>
<dbReference type="EMBL" id="AMGO01000046">
    <property type="protein sequence ID" value="EKE44058.1"/>
    <property type="molecule type" value="Genomic_DNA"/>
</dbReference>
<dbReference type="eggNOG" id="ENOG5032RSE">
    <property type="taxonomic scope" value="Bacteria"/>
</dbReference>
<dbReference type="OrthoDB" id="7869508at2"/>